<keyword evidence="10" id="KW-1185">Reference proteome</keyword>
<evidence type="ECO:0000256" key="7">
    <source>
        <dbReference type="ARBA" id="ARBA00023237"/>
    </source>
</evidence>
<comment type="subcellular location">
    <subcellularLocation>
        <location evidence="1">Cell outer membrane</location>
        <topology evidence="1">Multi-pass membrane protein</topology>
    </subcellularLocation>
</comment>
<sequence>MKGFKLILSLSALLALHISEVKAQAGYAEDALRFSQFGSTGSARISALGGSGNALGGDISNIHNNPAGLGFYQNSEFSFTAGYSDWNASTSLWGQNENFNTTNFSLPNLGVVISRAKMPLELGDWRGGSFGISINRQASYNNDFGYFSNQLDQGSILDFYVDDYNQNGVPGGTDGLFFDAFLINPVEGGGYDYSPNATLALEKAEKVENQGSMSQISFSYGGNYKNKLFIGASLGISSVTFRSTKTYEETFIDDNNQTSLFSSLQENLSLEGSGLNIGLGLIYKPVDQLNIGLNFKSPTWNQFNEEYDADIIANFFPPYQDPEFGSISESDAQTDIFVSSYNLRTPMRMGGGLTYFFGKNGFITADVNYLDYSSANLRSNVFNTEQDNTEISNLYGQTINYSLGGEFRFDKFRLRAGYAYFGDPYAATGNISQRTTQFSGGLGVKLSSFSIDLGIVNSSFMKSYFTYPDTAIIDNNRTTGLLTLGFSF</sequence>
<gene>
    <name evidence="9" type="ORF">CA2015_2457</name>
</gene>
<dbReference type="PANTHER" id="PTHR35093:SF8">
    <property type="entry name" value="OUTER MEMBRANE PROTEIN NMB0088-RELATED"/>
    <property type="match status" value="1"/>
</dbReference>
<name>A0A0H4PC82_9BACT</name>
<dbReference type="RefSeq" id="WP_048642168.1">
    <property type="nucleotide sequence ID" value="NZ_CP012040.1"/>
</dbReference>
<dbReference type="OrthoDB" id="9765571at2"/>
<protein>
    <submittedName>
        <fullName evidence="9">Membrane protein involved in aromatic hydrocarbon degradation</fullName>
    </submittedName>
</protein>
<keyword evidence="4" id="KW-0812">Transmembrane</keyword>
<evidence type="ECO:0000256" key="4">
    <source>
        <dbReference type="ARBA" id="ARBA00022692"/>
    </source>
</evidence>
<dbReference type="STRING" id="320787.CA2015_2457"/>
<comment type="similarity">
    <text evidence="2">Belongs to the OmpP1/FadL family.</text>
</comment>
<dbReference type="SUPFAM" id="SSF56935">
    <property type="entry name" value="Porins"/>
    <property type="match status" value="1"/>
</dbReference>
<evidence type="ECO:0000256" key="2">
    <source>
        <dbReference type="ARBA" id="ARBA00008163"/>
    </source>
</evidence>
<dbReference type="Gene3D" id="2.40.160.60">
    <property type="entry name" value="Outer membrane protein transport protein (OMPP1/FadL/TodX)"/>
    <property type="match status" value="1"/>
</dbReference>
<evidence type="ECO:0000256" key="8">
    <source>
        <dbReference type="SAM" id="SignalP"/>
    </source>
</evidence>
<dbReference type="EMBL" id="CP012040">
    <property type="protein sequence ID" value="AKP51869.1"/>
    <property type="molecule type" value="Genomic_DNA"/>
</dbReference>
<evidence type="ECO:0000256" key="6">
    <source>
        <dbReference type="ARBA" id="ARBA00023136"/>
    </source>
</evidence>
<keyword evidence="3" id="KW-1134">Transmembrane beta strand</keyword>
<feature type="signal peptide" evidence="8">
    <location>
        <begin position="1"/>
        <end position="23"/>
    </location>
</feature>
<evidence type="ECO:0000256" key="3">
    <source>
        <dbReference type="ARBA" id="ARBA00022452"/>
    </source>
</evidence>
<dbReference type="GO" id="GO:0015483">
    <property type="term" value="F:long-chain fatty acid transporting porin activity"/>
    <property type="evidence" value="ECO:0007669"/>
    <property type="project" value="TreeGrafter"/>
</dbReference>
<dbReference type="AlphaFoldDB" id="A0A0H4PC82"/>
<keyword evidence="5 8" id="KW-0732">Signal</keyword>
<evidence type="ECO:0000313" key="10">
    <source>
        <dbReference type="Proteomes" id="UP000036520"/>
    </source>
</evidence>
<dbReference type="InterPro" id="IPR005017">
    <property type="entry name" value="OMPP1/FadL/TodX"/>
</dbReference>
<dbReference type="GO" id="GO:0009279">
    <property type="term" value="C:cell outer membrane"/>
    <property type="evidence" value="ECO:0007669"/>
    <property type="project" value="UniProtKB-SubCell"/>
</dbReference>
<dbReference type="PANTHER" id="PTHR35093">
    <property type="entry name" value="OUTER MEMBRANE PROTEIN NMB0088-RELATED"/>
    <property type="match status" value="1"/>
</dbReference>
<organism evidence="9 10">
    <name type="scientific">Cyclobacterium amurskyense</name>
    <dbReference type="NCBI Taxonomy" id="320787"/>
    <lineage>
        <taxon>Bacteria</taxon>
        <taxon>Pseudomonadati</taxon>
        <taxon>Bacteroidota</taxon>
        <taxon>Cytophagia</taxon>
        <taxon>Cytophagales</taxon>
        <taxon>Cyclobacteriaceae</taxon>
        <taxon>Cyclobacterium</taxon>
    </lineage>
</organism>
<keyword evidence="7" id="KW-0998">Cell outer membrane</keyword>
<accession>A0A0H4PC82</accession>
<reference evidence="9 10" key="1">
    <citation type="submission" date="2015-07" db="EMBL/GenBank/DDBJ databases">
        <authorList>
            <person name="Kim K.M."/>
        </authorList>
    </citation>
    <scope>NUCLEOTIDE SEQUENCE [LARGE SCALE GENOMIC DNA]</scope>
    <source>
        <strain evidence="9 10">KCTC 12363</strain>
    </source>
</reference>
<evidence type="ECO:0000313" key="9">
    <source>
        <dbReference type="EMBL" id="AKP51869.1"/>
    </source>
</evidence>
<proteinExistence type="inferred from homology"/>
<evidence type="ECO:0000256" key="1">
    <source>
        <dbReference type="ARBA" id="ARBA00004571"/>
    </source>
</evidence>
<dbReference type="Proteomes" id="UP000036520">
    <property type="component" value="Chromosome"/>
</dbReference>
<keyword evidence="6" id="KW-0472">Membrane</keyword>
<dbReference type="KEGG" id="camu:CA2015_2457"/>
<evidence type="ECO:0000256" key="5">
    <source>
        <dbReference type="ARBA" id="ARBA00022729"/>
    </source>
</evidence>
<feature type="chain" id="PRO_5005207970" evidence="8">
    <location>
        <begin position="24"/>
        <end position="488"/>
    </location>
</feature>